<dbReference type="VEuPathDB" id="FungiDB:LEMA_P109140.1"/>
<evidence type="ECO:0000313" key="2">
    <source>
        <dbReference type="Proteomes" id="UP000002668"/>
    </source>
</evidence>
<evidence type="ECO:0000313" key="1">
    <source>
        <dbReference type="EMBL" id="CBX96649.1"/>
    </source>
</evidence>
<sequence length="278" mass="29847">MDCVFLTFSSLVIRLDSTLSSNAYGKMENPHLAMDPRQWTRHCPAFDGLPRAKLNAHVDYPSGASWHLSAKPLLAGAAEEVGACPRVHSIPLVSLQSGSSCLRAPSCPVCTPTGTYSRTVVAHGAKHVGFGLQRPFELNGGVETTGTSRVALICNVGAANQLSGLDLSSDPNTKTATTSGYKQPLMGLSCHSIAPVETSRFPSFCRACAQHKQSRQPHRAHWERRLGASDYTCIKVWLDLSPPAADIPDSAIPTPLSCLPSVHSLPRPPLRLTEHVPN</sequence>
<gene>
    <name evidence="1" type="ORF">LEMA_P109140.1</name>
</gene>
<organism evidence="2">
    <name type="scientific">Leptosphaeria maculans (strain JN3 / isolate v23.1.3 / race Av1-4-5-6-7-8)</name>
    <name type="common">Blackleg fungus</name>
    <name type="synonym">Phoma lingam</name>
    <dbReference type="NCBI Taxonomy" id="985895"/>
    <lineage>
        <taxon>Eukaryota</taxon>
        <taxon>Fungi</taxon>
        <taxon>Dikarya</taxon>
        <taxon>Ascomycota</taxon>
        <taxon>Pezizomycotina</taxon>
        <taxon>Dothideomycetes</taxon>
        <taxon>Pleosporomycetidae</taxon>
        <taxon>Pleosporales</taxon>
        <taxon>Pleosporineae</taxon>
        <taxon>Leptosphaeriaceae</taxon>
        <taxon>Plenodomus</taxon>
        <taxon>Plenodomus lingam/Leptosphaeria maculans species complex</taxon>
    </lineage>
</organism>
<dbReference type="AlphaFoldDB" id="E4ZZ54"/>
<name>E4ZZ54_LEPMJ</name>
<dbReference type="Proteomes" id="UP000002668">
    <property type="component" value="Genome"/>
</dbReference>
<dbReference type="InParanoid" id="E4ZZ54"/>
<keyword evidence="2" id="KW-1185">Reference proteome</keyword>
<proteinExistence type="predicted"/>
<dbReference type="HOGENOM" id="CLU_1001413_0_0_1"/>
<protein>
    <submittedName>
        <fullName evidence="1">Predicted protein</fullName>
    </submittedName>
</protein>
<dbReference type="EMBL" id="FP929129">
    <property type="protein sequence ID" value="CBX96649.1"/>
    <property type="molecule type" value="Genomic_DNA"/>
</dbReference>
<accession>E4ZZ54</accession>
<reference evidence="2" key="1">
    <citation type="journal article" date="2011" name="Nat. Commun.">
        <title>Effector diversification within compartments of the Leptosphaeria maculans genome affected by Repeat-Induced Point mutations.</title>
        <authorList>
            <person name="Rouxel T."/>
            <person name="Grandaubert J."/>
            <person name="Hane J.K."/>
            <person name="Hoede C."/>
            <person name="van de Wouw A.P."/>
            <person name="Couloux A."/>
            <person name="Dominguez V."/>
            <person name="Anthouard V."/>
            <person name="Bally P."/>
            <person name="Bourras S."/>
            <person name="Cozijnsen A.J."/>
            <person name="Ciuffetti L.M."/>
            <person name="Degrave A."/>
            <person name="Dilmaghani A."/>
            <person name="Duret L."/>
            <person name="Fudal I."/>
            <person name="Goodwin S.B."/>
            <person name="Gout L."/>
            <person name="Glaser N."/>
            <person name="Linglin J."/>
            <person name="Kema G.H.J."/>
            <person name="Lapalu N."/>
            <person name="Lawrence C.B."/>
            <person name="May K."/>
            <person name="Meyer M."/>
            <person name="Ollivier B."/>
            <person name="Poulain J."/>
            <person name="Schoch C.L."/>
            <person name="Simon A."/>
            <person name="Spatafora J.W."/>
            <person name="Stachowiak A."/>
            <person name="Turgeon B.G."/>
            <person name="Tyler B.M."/>
            <person name="Vincent D."/>
            <person name="Weissenbach J."/>
            <person name="Amselem J."/>
            <person name="Quesneville H."/>
            <person name="Oliver R.P."/>
            <person name="Wincker P."/>
            <person name="Balesdent M.-H."/>
            <person name="Howlett B.J."/>
        </authorList>
    </citation>
    <scope>NUCLEOTIDE SEQUENCE [LARGE SCALE GENOMIC DNA]</scope>
    <source>
        <strain evidence="2">JN3 / isolate v23.1.3 / race Av1-4-5-6-7-8</strain>
    </source>
</reference>